<sequence>DYKVWYELTEEVAKEHELISMERETGLVPDIELPGESELKVSGRKTISMGYTKQNYPEYGYGEDIAGSDIKMDQEL</sequence>
<dbReference type="AlphaFoldDB" id="X1S4E8"/>
<feature type="non-terminal residue" evidence="1">
    <location>
        <position position="76"/>
    </location>
</feature>
<dbReference type="EMBL" id="BARV01044714">
    <property type="protein sequence ID" value="GAI62669.1"/>
    <property type="molecule type" value="Genomic_DNA"/>
</dbReference>
<evidence type="ECO:0000313" key="1">
    <source>
        <dbReference type="EMBL" id="GAI62669.1"/>
    </source>
</evidence>
<comment type="caution">
    <text evidence="1">The sequence shown here is derived from an EMBL/GenBank/DDBJ whole genome shotgun (WGS) entry which is preliminary data.</text>
</comment>
<protein>
    <submittedName>
        <fullName evidence="1">Uncharacterized protein</fullName>
    </submittedName>
</protein>
<feature type="non-terminal residue" evidence="1">
    <location>
        <position position="1"/>
    </location>
</feature>
<organism evidence="1">
    <name type="scientific">marine sediment metagenome</name>
    <dbReference type="NCBI Taxonomy" id="412755"/>
    <lineage>
        <taxon>unclassified sequences</taxon>
        <taxon>metagenomes</taxon>
        <taxon>ecological metagenomes</taxon>
    </lineage>
</organism>
<gene>
    <name evidence="1" type="ORF">S06H3_65992</name>
</gene>
<reference evidence="1" key="1">
    <citation type="journal article" date="2014" name="Front. Microbiol.">
        <title>High frequency of phylogenetically diverse reductive dehalogenase-homologous genes in deep subseafloor sedimentary metagenomes.</title>
        <authorList>
            <person name="Kawai M."/>
            <person name="Futagami T."/>
            <person name="Toyoda A."/>
            <person name="Takaki Y."/>
            <person name="Nishi S."/>
            <person name="Hori S."/>
            <person name="Arai W."/>
            <person name="Tsubouchi T."/>
            <person name="Morono Y."/>
            <person name="Uchiyama I."/>
            <person name="Ito T."/>
            <person name="Fujiyama A."/>
            <person name="Inagaki F."/>
            <person name="Takami H."/>
        </authorList>
    </citation>
    <scope>NUCLEOTIDE SEQUENCE</scope>
    <source>
        <strain evidence="1">Expedition CK06-06</strain>
    </source>
</reference>
<accession>X1S4E8</accession>
<proteinExistence type="predicted"/>
<name>X1S4E8_9ZZZZ</name>